<name>A0A542XBH8_9MICO</name>
<dbReference type="Pfam" id="PF21760">
    <property type="entry name" value="SecD_1st"/>
    <property type="match status" value="1"/>
</dbReference>
<comment type="caution">
    <text evidence="12">The sequence shown here is derived from an EMBL/GenBank/DDBJ whole genome shotgun (WGS) entry which is preliminary data.</text>
</comment>
<organism evidence="12 13">
    <name type="scientific">Barrientosiimonas humi</name>
    <dbReference type="NCBI Taxonomy" id="999931"/>
    <lineage>
        <taxon>Bacteria</taxon>
        <taxon>Bacillati</taxon>
        <taxon>Actinomycetota</taxon>
        <taxon>Actinomycetes</taxon>
        <taxon>Micrococcales</taxon>
        <taxon>Dermacoccaceae</taxon>
        <taxon>Barrientosiimonas</taxon>
    </lineage>
</organism>
<dbReference type="InterPro" id="IPR055344">
    <property type="entry name" value="SecD_SecF_C_bact"/>
</dbReference>
<sequence length="671" mass="69708">MSSPTRNRRQTRKQQRPKGTLALLLALVVALLGGIAASTVWGNPEGQWTPKLGLDLEGGRQIVLEPVVGESAEISAPQVQQAVNIIRQRVDGSGVAEAEVTTLGERNIVVSIPGEPSEEMLSSLARSSQLSFRAVIQSQPNQPPQITLPQPPTPAPAAPSPSASPSAGANPSASPTSGGASVAPNTSAPATSTPRPSAPASSPTPSATGANGAYPQAFPAADETSTPSPSAPSSAPASSAPATTPASPRASTPAPSTPAPSPSPSRPAGPSSPSDTQWAQRPVSQAWVSAGVVERGATYAELLAAYDCSNQEHRQLAAVADPKQPVVMCDQEGTTKFLMGPTEVNGSMVSDATSGPETNQQGVQTGGTQINLTFDEQGKTAFGNMTRRLAGFQNGTPQNQSAIIVDGQVLEALGTTEAITTGEARITGQFTAESGKTLADQLKFGALPFSFEELTNDQISPQLGRDQLTKGLIAGAIGLALVVVYSLFQYRALGLVTVASLAIAGLLTYLAVTLLGYAANFRLTMAGVTGLIVAIGVTADSFIVYFERVRDEVRSGRPLRAAVETGWGRARRTIIISDVVNFMAATILYLLSESNVKAFAFTLGLSTVIDLIVVMLFTHPMLTLLARTKFFGQGHRLSGLDPDRLGARGVTYAGRGRVTIADRRAAQEGTV</sequence>
<dbReference type="InterPro" id="IPR005791">
    <property type="entry name" value="SecD"/>
</dbReference>
<dbReference type="InterPro" id="IPR048631">
    <property type="entry name" value="SecD_1st"/>
</dbReference>
<evidence type="ECO:0000256" key="10">
    <source>
        <dbReference type="SAM" id="MobiDB-lite"/>
    </source>
</evidence>
<dbReference type="HAMAP" id="MF_01463_B">
    <property type="entry name" value="SecD_B"/>
    <property type="match status" value="1"/>
</dbReference>
<dbReference type="GO" id="GO:0005886">
    <property type="term" value="C:plasma membrane"/>
    <property type="evidence" value="ECO:0007669"/>
    <property type="project" value="UniProtKB-SubCell"/>
</dbReference>
<dbReference type="NCBIfam" id="TIGR00916">
    <property type="entry name" value="2A0604s01"/>
    <property type="match status" value="1"/>
</dbReference>
<evidence type="ECO:0000256" key="4">
    <source>
        <dbReference type="ARBA" id="ARBA00022692"/>
    </source>
</evidence>
<dbReference type="AlphaFoldDB" id="A0A542XBH8"/>
<dbReference type="PANTHER" id="PTHR30081">
    <property type="entry name" value="PROTEIN-EXPORT MEMBRANE PROTEIN SEC"/>
    <property type="match status" value="1"/>
</dbReference>
<evidence type="ECO:0000313" key="12">
    <source>
        <dbReference type="EMBL" id="TQL33181.1"/>
    </source>
</evidence>
<dbReference type="InterPro" id="IPR054384">
    <property type="entry name" value="SecDF_P1_head"/>
</dbReference>
<dbReference type="GO" id="GO:0043952">
    <property type="term" value="P:protein transport by the Sec complex"/>
    <property type="evidence" value="ECO:0007669"/>
    <property type="project" value="UniProtKB-UniRule"/>
</dbReference>
<feature type="transmembrane region" description="Helical" evidence="9">
    <location>
        <begin position="525"/>
        <end position="546"/>
    </location>
</feature>
<comment type="subunit">
    <text evidence="9">Forms a complex with SecF. Part of the essential Sec protein translocation apparatus which comprises SecA, SecYEG and auxiliary proteins SecDF. Other proteins may also be involved.</text>
</comment>
<feature type="transmembrane region" description="Helical" evidence="9">
    <location>
        <begin position="574"/>
        <end position="592"/>
    </location>
</feature>
<feature type="compositionally biased region" description="Pro residues" evidence="10">
    <location>
        <begin position="255"/>
        <end position="267"/>
    </location>
</feature>
<dbReference type="EMBL" id="VFOK01000001">
    <property type="protein sequence ID" value="TQL33181.1"/>
    <property type="molecule type" value="Genomic_DNA"/>
</dbReference>
<dbReference type="Pfam" id="PF22599">
    <property type="entry name" value="SecDF_P1_head"/>
    <property type="match status" value="1"/>
</dbReference>
<dbReference type="GO" id="GO:0065002">
    <property type="term" value="P:intracellular protein transmembrane transport"/>
    <property type="evidence" value="ECO:0007669"/>
    <property type="project" value="UniProtKB-UniRule"/>
</dbReference>
<dbReference type="OrthoDB" id="5240379at2"/>
<protein>
    <recommendedName>
        <fullName evidence="9">Protein translocase subunit SecD</fullName>
    </recommendedName>
</protein>
<dbReference type="Gene3D" id="1.20.1640.10">
    <property type="entry name" value="Multidrug efflux transporter AcrB transmembrane domain"/>
    <property type="match status" value="1"/>
</dbReference>
<evidence type="ECO:0000256" key="9">
    <source>
        <dbReference type="HAMAP-Rule" id="MF_01463"/>
    </source>
</evidence>
<feature type="compositionally biased region" description="Low complexity" evidence="10">
    <location>
        <begin position="160"/>
        <end position="208"/>
    </location>
</feature>
<keyword evidence="2 9" id="KW-0813">Transport</keyword>
<keyword evidence="6 9" id="KW-1133">Transmembrane helix</keyword>
<dbReference type="Proteomes" id="UP000318336">
    <property type="component" value="Unassembled WGS sequence"/>
</dbReference>
<keyword evidence="4 9" id="KW-0812">Transmembrane</keyword>
<comment type="subcellular location">
    <subcellularLocation>
        <location evidence="1 9">Cell membrane</location>
        <topology evidence="1 9">Multi-pass membrane protein</topology>
    </subcellularLocation>
</comment>
<feature type="transmembrane region" description="Helical" evidence="9">
    <location>
        <begin position="495"/>
        <end position="519"/>
    </location>
</feature>
<feature type="region of interest" description="Disordered" evidence="10">
    <location>
        <begin position="140"/>
        <end position="282"/>
    </location>
</feature>
<dbReference type="Gene3D" id="3.30.70.3220">
    <property type="match status" value="1"/>
</dbReference>
<comment type="caution">
    <text evidence="9">Lacks conserved residue(s) required for the propagation of feature annotation.</text>
</comment>
<evidence type="ECO:0000256" key="7">
    <source>
        <dbReference type="ARBA" id="ARBA00023010"/>
    </source>
</evidence>
<feature type="domain" description="SSD" evidence="11">
    <location>
        <begin position="493"/>
        <end position="624"/>
    </location>
</feature>
<keyword evidence="3 9" id="KW-1003">Cell membrane</keyword>
<dbReference type="InterPro" id="IPR022646">
    <property type="entry name" value="SecD/SecF_CS"/>
</dbReference>
<dbReference type="InterPro" id="IPR000731">
    <property type="entry name" value="SSD"/>
</dbReference>
<keyword evidence="5 9" id="KW-0653">Protein transport</keyword>
<evidence type="ECO:0000259" key="11">
    <source>
        <dbReference type="PROSITE" id="PS50156"/>
    </source>
</evidence>
<proteinExistence type="inferred from homology"/>
<dbReference type="InterPro" id="IPR048634">
    <property type="entry name" value="SecD_SecF_C"/>
</dbReference>
<evidence type="ECO:0000256" key="1">
    <source>
        <dbReference type="ARBA" id="ARBA00004651"/>
    </source>
</evidence>
<feature type="compositionally biased region" description="Low complexity" evidence="10">
    <location>
        <begin position="224"/>
        <end position="254"/>
    </location>
</feature>
<accession>A0A542XBH8</accession>
<dbReference type="PRINTS" id="PR01217">
    <property type="entry name" value="PRICHEXTENSN"/>
</dbReference>
<reference evidence="12 13" key="1">
    <citation type="submission" date="2019-06" db="EMBL/GenBank/DDBJ databases">
        <title>Sequencing the genomes of 1000 actinobacteria strains.</title>
        <authorList>
            <person name="Klenk H.-P."/>
        </authorList>
    </citation>
    <scope>NUCLEOTIDE SEQUENCE [LARGE SCALE GENOMIC DNA]</scope>
    <source>
        <strain evidence="12 13">DSM 24617</strain>
    </source>
</reference>
<keyword evidence="8 9" id="KW-0472">Membrane</keyword>
<evidence type="ECO:0000256" key="6">
    <source>
        <dbReference type="ARBA" id="ARBA00022989"/>
    </source>
</evidence>
<dbReference type="GO" id="GO:0015450">
    <property type="term" value="F:protein-transporting ATPase activity"/>
    <property type="evidence" value="ECO:0007669"/>
    <property type="project" value="InterPro"/>
</dbReference>
<dbReference type="GO" id="GO:0006605">
    <property type="term" value="P:protein targeting"/>
    <property type="evidence" value="ECO:0007669"/>
    <property type="project" value="UniProtKB-UniRule"/>
</dbReference>
<keyword evidence="13" id="KW-1185">Reference proteome</keyword>
<evidence type="ECO:0000256" key="8">
    <source>
        <dbReference type="ARBA" id="ARBA00023136"/>
    </source>
</evidence>
<evidence type="ECO:0000313" key="13">
    <source>
        <dbReference type="Proteomes" id="UP000318336"/>
    </source>
</evidence>
<feature type="compositionally biased region" description="Pro residues" evidence="10">
    <location>
        <begin position="149"/>
        <end position="159"/>
    </location>
</feature>
<evidence type="ECO:0000256" key="3">
    <source>
        <dbReference type="ARBA" id="ARBA00022475"/>
    </source>
</evidence>
<dbReference type="InterPro" id="IPR022813">
    <property type="entry name" value="SecD/SecF_arch_bac"/>
</dbReference>
<dbReference type="Pfam" id="PF02355">
    <property type="entry name" value="SecD_SecF_C"/>
    <property type="match status" value="1"/>
</dbReference>
<keyword evidence="7 9" id="KW-0811">Translocation</keyword>
<dbReference type="SUPFAM" id="SSF82866">
    <property type="entry name" value="Multidrug efflux transporter AcrB transmembrane domain"/>
    <property type="match status" value="1"/>
</dbReference>
<evidence type="ECO:0000256" key="2">
    <source>
        <dbReference type="ARBA" id="ARBA00022448"/>
    </source>
</evidence>
<comment type="similarity">
    <text evidence="9">Belongs to the SecD/SecF family. SecD subfamily.</text>
</comment>
<comment type="function">
    <text evidence="9">Part of the Sec protein translocase complex. Interacts with the SecYEG preprotein conducting channel. SecDF uses the proton motive force (PMF) to complete protein translocation after the ATP-dependent function of SecA.</text>
</comment>
<dbReference type="Pfam" id="PF07549">
    <property type="entry name" value="Sec_GG"/>
    <property type="match status" value="1"/>
</dbReference>
<dbReference type="NCBIfam" id="TIGR01129">
    <property type="entry name" value="secD"/>
    <property type="match status" value="1"/>
</dbReference>
<feature type="transmembrane region" description="Helical" evidence="9">
    <location>
        <begin position="468"/>
        <end position="488"/>
    </location>
</feature>
<dbReference type="RefSeq" id="WP_142005232.1">
    <property type="nucleotide sequence ID" value="NZ_CAJTBP010000001.1"/>
</dbReference>
<dbReference type="PROSITE" id="PS50156">
    <property type="entry name" value="SSD"/>
    <property type="match status" value="1"/>
</dbReference>
<gene>
    <name evidence="9" type="primary">secD</name>
    <name evidence="12" type="ORF">FB554_1317</name>
</gene>
<dbReference type="PANTHER" id="PTHR30081:SF1">
    <property type="entry name" value="PROTEIN TRANSLOCASE SUBUNIT SECD"/>
    <property type="match status" value="1"/>
</dbReference>
<evidence type="ECO:0000256" key="5">
    <source>
        <dbReference type="ARBA" id="ARBA00022927"/>
    </source>
</evidence>
<dbReference type="Gene3D" id="3.30.1360.200">
    <property type="match status" value="1"/>
</dbReference>